<dbReference type="InterPro" id="IPR014710">
    <property type="entry name" value="RmlC-like_jellyroll"/>
</dbReference>
<dbReference type="OrthoDB" id="6675893at2"/>
<keyword evidence="1" id="KW-0805">Transcription regulation</keyword>
<evidence type="ECO:0000259" key="4">
    <source>
        <dbReference type="PROSITE" id="PS50042"/>
    </source>
</evidence>
<dbReference type="SMART" id="SM00100">
    <property type="entry name" value="cNMP"/>
    <property type="match status" value="1"/>
</dbReference>
<dbReference type="Pfam" id="PF13545">
    <property type="entry name" value="HTH_Crp_2"/>
    <property type="match status" value="1"/>
</dbReference>
<dbReference type="SMART" id="SM00419">
    <property type="entry name" value="HTH_CRP"/>
    <property type="match status" value="1"/>
</dbReference>
<dbReference type="AlphaFoldDB" id="H1S457"/>
<dbReference type="SUPFAM" id="SSF46785">
    <property type="entry name" value="Winged helix' DNA-binding domain"/>
    <property type="match status" value="1"/>
</dbReference>
<protein>
    <submittedName>
        <fullName evidence="6">cAMP-binding protein</fullName>
    </submittedName>
</protein>
<dbReference type="Proteomes" id="UP000005808">
    <property type="component" value="Unassembled WGS sequence"/>
</dbReference>
<evidence type="ECO:0000256" key="3">
    <source>
        <dbReference type="ARBA" id="ARBA00023163"/>
    </source>
</evidence>
<reference evidence="6 7" key="1">
    <citation type="journal article" date="2012" name="J. Bacteriol.">
        <title>De Novo Genome Project of Cupriavidus basilensis OR16.</title>
        <authorList>
            <person name="Cserhati M."/>
            <person name="Kriszt B."/>
            <person name="Szoboszlay S."/>
            <person name="Toth A."/>
            <person name="Szabo I."/>
            <person name="Tancsics A."/>
            <person name="Nagy I."/>
            <person name="Horvath B."/>
            <person name="Nagy I."/>
            <person name="Kukolya J."/>
        </authorList>
    </citation>
    <scope>NUCLEOTIDE SEQUENCE [LARGE SCALE GENOMIC DNA]</scope>
    <source>
        <strain evidence="6 7">OR16</strain>
    </source>
</reference>
<sequence>MTASDTRPSRDIRRILAADAWFGSLPEVLQRKIIEYGTVRSFSKRALISAQESSPEAMCAVVEGRVRVTRMLADGEESLYHVGSPGFWFGPLAVMANEKTTVSVIADTDGRMLVLPRAQFERIVDEDPAAYRYFALLIAQRYAGVLRYISDTKLMTPEARVRARLGELLRLQRPLVAQPGPVTVKISQVDLAAMVGVSRQTLNELLKLMEKRGLIEIAFRSLRVMDPERIRDDSGD</sequence>
<dbReference type="InterPro" id="IPR018490">
    <property type="entry name" value="cNMP-bd_dom_sf"/>
</dbReference>
<dbReference type="InterPro" id="IPR012318">
    <property type="entry name" value="HTH_CRP"/>
</dbReference>
<name>H1S457_9BURK</name>
<keyword evidence="2" id="KW-0238">DNA-binding</keyword>
<dbReference type="Gene3D" id="2.60.120.10">
    <property type="entry name" value="Jelly Rolls"/>
    <property type="match status" value="1"/>
</dbReference>
<comment type="caution">
    <text evidence="6">The sequence shown here is derived from an EMBL/GenBank/DDBJ whole genome shotgun (WGS) entry which is preliminary data.</text>
</comment>
<proteinExistence type="predicted"/>
<dbReference type="Pfam" id="PF00027">
    <property type="entry name" value="cNMP_binding"/>
    <property type="match status" value="1"/>
</dbReference>
<evidence type="ECO:0000313" key="6">
    <source>
        <dbReference type="EMBL" id="EHP42696.1"/>
    </source>
</evidence>
<dbReference type="PROSITE" id="PS51063">
    <property type="entry name" value="HTH_CRP_2"/>
    <property type="match status" value="1"/>
</dbReference>
<evidence type="ECO:0000256" key="2">
    <source>
        <dbReference type="ARBA" id="ARBA00023125"/>
    </source>
</evidence>
<dbReference type="EMBL" id="AHJE01000029">
    <property type="protein sequence ID" value="EHP42696.1"/>
    <property type="molecule type" value="Genomic_DNA"/>
</dbReference>
<dbReference type="PANTHER" id="PTHR24567:SF26">
    <property type="entry name" value="REGULATORY PROTEIN YEIL"/>
    <property type="match status" value="1"/>
</dbReference>
<dbReference type="InterPro" id="IPR000595">
    <property type="entry name" value="cNMP-bd_dom"/>
</dbReference>
<accession>H1S457</accession>
<feature type="domain" description="Cyclic nucleotide-binding" evidence="4">
    <location>
        <begin position="21"/>
        <end position="124"/>
    </location>
</feature>
<organism evidence="6 7">
    <name type="scientific">Cupriavidus basilensis OR16</name>
    <dbReference type="NCBI Taxonomy" id="1127483"/>
    <lineage>
        <taxon>Bacteria</taxon>
        <taxon>Pseudomonadati</taxon>
        <taxon>Pseudomonadota</taxon>
        <taxon>Betaproteobacteria</taxon>
        <taxon>Burkholderiales</taxon>
        <taxon>Burkholderiaceae</taxon>
        <taxon>Cupriavidus</taxon>
    </lineage>
</organism>
<dbReference type="RefSeq" id="WP_006158171.1">
    <property type="nucleotide sequence ID" value="NZ_AHJE01000029.1"/>
</dbReference>
<evidence type="ECO:0000313" key="7">
    <source>
        <dbReference type="Proteomes" id="UP000005808"/>
    </source>
</evidence>
<dbReference type="PROSITE" id="PS50042">
    <property type="entry name" value="CNMP_BINDING_3"/>
    <property type="match status" value="1"/>
</dbReference>
<dbReference type="SUPFAM" id="SSF51206">
    <property type="entry name" value="cAMP-binding domain-like"/>
    <property type="match status" value="1"/>
</dbReference>
<dbReference type="InterPro" id="IPR050397">
    <property type="entry name" value="Env_Response_Regulators"/>
</dbReference>
<dbReference type="GO" id="GO:0003677">
    <property type="term" value="F:DNA binding"/>
    <property type="evidence" value="ECO:0007669"/>
    <property type="project" value="UniProtKB-KW"/>
</dbReference>
<evidence type="ECO:0000256" key="1">
    <source>
        <dbReference type="ARBA" id="ARBA00023015"/>
    </source>
</evidence>
<feature type="domain" description="HTH crp-type" evidence="5">
    <location>
        <begin position="155"/>
        <end position="228"/>
    </location>
</feature>
<gene>
    <name evidence="6" type="ORF">OR16_12705</name>
</gene>
<dbReference type="CDD" id="cd00038">
    <property type="entry name" value="CAP_ED"/>
    <property type="match status" value="1"/>
</dbReference>
<dbReference type="GO" id="GO:0003700">
    <property type="term" value="F:DNA-binding transcription factor activity"/>
    <property type="evidence" value="ECO:0007669"/>
    <property type="project" value="TreeGrafter"/>
</dbReference>
<dbReference type="InterPro" id="IPR036390">
    <property type="entry name" value="WH_DNA-bd_sf"/>
</dbReference>
<evidence type="ECO:0000259" key="5">
    <source>
        <dbReference type="PROSITE" id="PS51063"/>
    </source>
</evidence>
<keyword evidence="3" id="KW-0804">Transcription</keyword>
<dbReference type="PATRIC" id="fig|1127483.3.peg.2548"/>
<dbReference type="GO" id="GO:0005829">
    <property type="term" value="C:cytosol"/>
    <property type="evidence" value="ECO:0007669"/>
    <property type="project" value="TreeGrafter"/>
</dbReference>
<dbReference type="PANTHER" id="PTHR24567">
    <property type="entry name" value="CRP FAMILY TRANSCRIPTIONAL REGULATORY PROTEIN"/>
    <property type="match status" value="1"/>
</dbReference>